<feature type="transmembrane region" description="Helical" evidence="1">
    <location>
        <begin position="74"/>
        <end position="93"/>
    </location>
</feature>
<keyword evidence="1" id="KW-1133">Transmembrane helix</keyword>
<reference evidence="2 3" key="1">
    <citation type="journal article" date="2017" name="Front. Microbiol.">
        <title>New Insights into the Diversity of the Genus Faecalibacterium.</title>
        <authorList>
            <person name="Benevides L."/>
            <person name="Burman S."/>
            <person name="Martin R."/>
            <person name="Robert V."/>
            <person name="Thomas M."/>
            <person name="Miquel S."/>
            <person name="Chain F."/>
            <person name="Sokol H."/>
            <person name="Bermudez-Humaran L.G."/>
            <person name="Morrison M."/>
            <person name="Langella P."/>
            <person name="Azevedo V.A."/>
            <person name="Chatel J.M."/>
            <person name="Soares S."/>
        </authorList>
    </citation>
    <scope>NUCLEOTIDE SEQUENCE [LARGE SCALE GENOMIC DNA]</scope>
    <source>
        <strain evidence="3">CNCM I-4540</strain>
    </source>
</reference>
<evidence type="ECO:0000256" key="1">
    <source>
        <dbReference type="SAM" id="Phobius"/>
    </source>
</evidence>
<sequence length="131" mass="13401">MSEKKLFPAELRVLLLAGAVGVMVTAGWLAAMAALMTAQGYSGAAAPPLATAAVGAGSLCSGWIAAFCKKERGLLCGLVQGLFYAALLVVLSVPSGTLTEEPPLLRIAVLILCGSIGGLLGMVTREKKRRS</sequence>
<dbReference type="NCBIfam" id="TIGR04086">
    <property type="entry name" value="TIGR04086_membr"/>
    <property type="match status" value="1"/>
</dbReference>
<dbReference type="AlphaFoldDB" id="A0A2A6Z9A5"/>
<feature type="transmembrane region" description="Helical" evidence="1">
    <location>
        <begin position="12"/>
        <end position="36"/>
    </location>
</feature>
<dbReference type="EMBL" id="NMTQ01000036">
    <property type="protein sequence ID" value="PDX57946.1"/>
    <property type="molecule type" value="Genomic_DNA"/>
</dbReference>
<organism evidence="2 3">
    <name type="scientific">Faecalibacterium langellae</name>
    <dbReference type="NCBI Taxonomy" id="3435293"/>
    <lineage>
        <taxon>Bacteria</taxon>
        <taxon>Bacillati</taxon>
        <taxon>Bacillota</taxon>
        <taxon>Clostridia</taxon>
        <taxon>Eubacteriales</taxon>
        <taxon>Oscillospiraceae</taxon>
        <taxon>Faecalibacterium</taxon>
    </lineage>
</organism>
<gene>
    <name evidence="2" type="ORF">CGS46_11285</name>
</gene>
<accession>A0A2A6Z9A5</accession>
<dbReference type="Pfam" id="PF12670">
    <property type="entry name" value="DUF3792"/>
    <property type="match status" value="1"/>
</dbReference>
<comment type="caution">
    <text evidence="2">The sequence shown here is derived from an EMBL/GenBank/DDBJ whole genome shotgun (WGS) entry which is preliminary data.</text>
</comment>
<evidence type="ECO:0000313" key="2">
    <source>
        <dbReference type="EMBL" id="PDX57946.1"/>
    </source>
</evidence>
<keyword evidence="1" id="KW-0812">Transmembrane</keyword>
<dbReference type="Proteomes" id="UP000220752">
    <property type="component" value="Unassembled WGS sequence"/>
</dbReference>
<proteinExistence type="predicted"/>
<keyword evidence="3" id="KW-1185">Reference proteome</keyword>
<protein>
    <submittedName>
        <fullName evidence="2">TIGR04086 family membrane protein</fullName>
    </submittedName>
</protein>
<feature type="transmembrane region" description="Helical" evidence="1">
    <location>
        <begin position="48"/>
        <end position="67"/>
    </location>
</feature>
<dbReference type="InterPro" id="IPR023804">
    <property type="entry name" value="DUF3792_TM"/>
</dbReference>
<evidence type="ECO:0000313" key="3">
    <source>
        <dbReference type="Proteomes" id="UP000220752"/>
    </source>
</evidence>
<keyword evidence="1" id="KW-0472">Membrane</keyword>
<name>A0A2A6Z9A5_9FIRM</name>
<feature type="transmembrane region" description="Helical" evidence="1">
    <location>
        <begin position="105"/>
        <end position="123"/>
    </location>
</feature>